<name>A0ABR0EP71_ZASCE</name>
<feature type="compositionally biased region" description="Polar residues" evidence="1">
    <location>
        <begin position="107"/>
        <end position="117"/>
    </location>
</feature>
<evidence type="ECO:0000313" key="3">
    <source>
        <dbReference type="EMBL" id="KAK4502983.1"/>
    </source>
</evidence>
<feature type="region of interest" description="Disordered" evidence="1">
    <location>
        <begin position="40"/>
        <end position="152"/>
    </location>
</feature>
<evidence type="ECO:0000259" key="2">
    <source>
        <dbReference type="Pfam" id="PF09347"/>
    </source>
</evidence>
<dbReference type="PANTHER" id="PTHR31527">
    <property type="entry name" value="RE64534P"/>
    <property type="match status" value="1"/>
</dbReference>
<sequence length="491" mass="52109">MSLQTIEARHGVATFVPSNSIIKIINTSGTQVIDTWAFALPKPEPKPSGGEAEQETKKEEDKTPQAKKLSPTQVKKSGELPSQEDAEKATQEAQAKGEEATEETPKKSWTSYATSYVPSLGLGGKKGDDKGEEKDGGKKNETEQQKNSRTWSTYMTAGKGFSSYIPKQATDTVSQFASQLTRWNAKNAADAASMEFMSMTHSRAATLHLSPKVNDTLVTNIREPILTVVEDSSPGVHDTLIAACDPPRYKGLGVAKWEEHGSCAENLVLALKELNERAGLKGAKAVGADVTINNVPAPLNLFMNIPWDNEGDLGFKAPKSKKGDFIRLRAERDVVVVMSACPQDVLDINNKNPTDASFVVEESEDTTKAVKRTAPKKKVPARRPSAAPSQAGSTASAQPKKKPIPSKTPPAKKPPNAVQTGGTPAQPAQKAAQPAKKPAAPVKKAAPAQPTKTPAAPAKKPAPPTANGAPNGGPPAVKKAPKKIVRPQAAE</sequence>
<evidence type="ECO:0000313" key="4">
    <source>
        <dbReference type="Proteomes" id="UP001305779"/>
    </source>
</evidence>
<protein>
    <recommendedName>
        <fullName evidence="2">DUF1989 domain-containing protein</fullName>
    </recommendedName>
</protein>
<feature type="region of interest" description="Disordered" evidence="1">
    <location>
        <begin position="359"/>
        <end position="491"/>
    </location>
</feature>
<feature type="compositionally biased region" description="Low complexity" evidence="1">
    <location>
        <begin position="422"/>
        <end position="478"/>
    </location>
</feature>
<feature type="compositionally biased region" description="Basic and acidic residues" evidence="1">
    <location>
        <begin position="125"/>
        <end position="146"/>
    </location>
</feature>
<dbReference type="InterPro" id="IPR018959">
    <property type="entry name" value="DUF1989"/>
</dbReference>
<feature type="compositionally biased region" description="Basic and acidic residues" evidence="1">
    <location>
        <begin position="85"/>
        <end position="106"/>
    </location>
</feature>
<organism evidence="3 4">
    <name type="scientific">Zasmidium cellare</name>
    <name type="common">Wine cellar mold</name>
    <name type="synonym">Racodium cellare</name>
    <dbReference type="NCBI Taxonomy" id="395010"/>
    <lineage>
        <taxon>Eukaryota</taxon>
        <taxon>Fungi</taxon>
        <taxon>Dikarya</taxon>
        <taxon>Ascomycota</taxon>
        <taxon>Pezizomycotina</taxon>
        <taxon>Dothideomycetes</taxon>
        <taxon>Dothideomycetidae</taxon>
        <taxon>Mycosphaerellales</taxon>
        <taxon>Mycosphaerellaceae</taxon>
        <taxon>Zasmidium</taxon>
    </lineage>
</organism>
<accession>A0ABR0EP71</accession>
<keyword evidence="4" id="KW-1185">Reference proteome</keyword>
<dbReference type="EMBL" id="JAXOVC010000004">
    <property type="protein sequence ID" value="KAK4502983.1"/>
    <property type="molecule type" value="Genomic_DNA"/>
</dbReference>
<feature type="compositionally biased region" description="Basic and acidic residues" evidence="1">
    <location>
        <begin position="54"/>
        <end position="64"/>
    </location>
</feature>
<reference evidence="3 4" key="1">
    <citation type="journal article" date="2023" name="G3 (Bethesda)">
        <title>A chromosome-level genome assembly of Zasmidium syzygii isolated from banana leaves.</title>
        <authorList>
            <person name="van Westerhoven A.C."/>
            <person name="Mehrabi R."/>
            <person name="Talebi R."/>
            <person name="Steentjes M.B.F."/>
            <person name="Corcolon B."/>
            <person name="Chong P.A."/>
            <person name="Kema G.H.J."/>
            <person name="Seidl M.F."/>
        </authorList>
    </citation>
    <scope>NUCLEOTIDE SEQUENCE [LARGE SCALE GENOMIC DNA]</scope>
    <source>
        <strain evidence="3 4">P124</strain>
    </source>
</reference>
<comment type="caution">
    <text evidence="3">The sequence shown here is derived from an EMBL/GenBank/DDBJ whole genome shotgun (WGS) entry which is preliminary data.</text>
</comment>
<proteinExistence type="predicted"/>
<evidence type="ECO:0000256" key="1">
    <source>
        <dbReference type="SAM" id="MobiDB-lite"/>
    </source>
</evidence>
<feature type="compositionally biased region" description="Basic residues" evidence="1">
    <location>
        <begin position="369"/>
        <end position="381"/>
    </location>
</feature>
<dbReference type="Pfam" id="PF09347">
    <property type="entry name" value="DUF1989"/>
    <property type="match status" value="1"/>
</dbReference>
<feature type="domain" description="DUF1989" evidence="2">
    <location>
        <begin position="184"/>
        <end position="335"/>
    </location>
</feature>
<dbReference type="Proteomes" id="UP001305779">
    <property type="component" value="Unassembled WGS sequence"/>
</dbReference>
<gene>
    <name evidence="3" type="ORF">PRZ48_006410</name>
</gene>
<dbReference type="PANTHER" id="PTHR31527:SF0">
    <property type="entry name" value="RE64534P"/>
    <property type="match status" value="1"/>
</dbReference>